<dbReference type="PANTHER" id="PTHR11680">
    <property type="entry name" value="SERINE HYDROXYMETHYLTRANSFERASE"/>
    <property type="match status" value="1"/>
</dbReference>
<evidence type="ECO:0000256" key="4">
    <source>
        <dbReference type="ARBA" id="ARBA00022679"/>
    </source>
</evidence>
<organism evidence="8 9">
    <name type="scientific">Sphingomonas rosea</name>
    <dbReference type="NCBI Taxonomy" id="335605"/>
    <lineage>
        <taxon>Bacteria</taxon>
        <taxon>Pseudomonadati</taxon>
        <taxon>Pseudomonadota</taxon>
        <taxon>Alphaproteobacteria</taxon>
        <taxon>Sphingomonadales</taxon>
        <taxon>Sphingomonadaceae</taxon>
        <taxon>Sphingomonas</taxon>
    </lineage>
</organism>
<dbReference type="RefSeq" id="WP_344696621.1">
    <property type="nucleotide sequence ID" value="NZ_BAABBR010000001.1"/>
</dbReference>
<accession>A0ABP7U698</accession>
<evidence type="ECO:0000256" key="3">
    <source>
        <dbReference type="ARBA" id="ARBA00022563"/>
    </source>
</evidence>
<gene>
    <name evidence="6" type="primary">glyA</name>
    <name evidence="8" type="ORF">GCM10022281_16770</name>
</gene>
<sequence>MATAANLNDVQPAGFFSTSLADADPAVAAGVAHELHREQTQIELIASENIVSKAVLEAQGSVFTNKYAEGYPGRRYYQGCEPSDEVETLAIERAKQLFGCGFANVQPHSGAQANGAVFLALLQPGDTILGMSLAAGGHLTHGAPPAQSGKWFNAIQYGVREDDHLVDFDEVERLALEHKPKLIIAGGSAYPRILDFARFRAIADKVGAYLMVDMAHFAGLVAAGEHPSPFGHAHVVTTTTHKTLRGPRGGMVMTNDEAIAKKINSAVFPGLQGGPLMHVIAAKAVAFGEALKPEFKTYAKAVVANARTLANRLKERGADLVAGGTDTHLALVDLRPLGITGKDADESLERAGITCNKNGIPFDPLPPMKTSGIRVGSPAGTTRGFGEAEFREIGDMVADVLEGLRTNGVENNGKVEAQVNERVRALCARFPIYP</sequence>
<evidence type="ECO:0000259" key="7">
    <source>
        <dbReference type="Pfam" id="PF00464"/>
    </source>
</evidence>
<keyword evidence="5 6" id="KW-0663">Pyridoxal phosphate</keyword>
<dbReference type="PIRSF" id="PIRSF000412">
    <property type="entry name" value="SHMT"/>
    <property type="match status" value="1"/>
</dbReference>
<evidence type="ECO:0000256" key="2">
    <source>
        <dbReference type="ARBA" id="ARBA00006376"/>
    </source>
</evidence>
<proteinExistence type="inferred from homology"/>
<comment type="pathway">
    <text evidence="6">One-carbon metabolism; tetrahydrofolate interconversion.</text>
</comment>
<evidence type="ECO:0000256" key="6">
    <source>
        <dbReference type="HAMAP-Rule" id="MF_00051"/>
    </source>
</evidence>
<feature type="site" description="Plays an important role in substrate specificity" evidence="6">
    <location>
        <position position="241"/>
    </location>
</feature>
<dbReference type="Gene3D" id="3.90.1150.10">
    <property type="entry name" value="Aspartate Aminotransferase, domain 1"/>
    <property type="match status" value="1"/>
</dbReference>
<dbReference type="Gene3D" id="3.40.640.10">
    <property type="entry name" value="Type I PLP-dependent aspartate aminotransferase-like (Major domain)"/>
    <property type="match status" value="1"/>
</dbReference>
<dbReference type="InterPro" id="IPR019798">
    <property type="entry name" value="Ser_HO-MeTrfase_PLP_BS"/>
</dbReference>
<comment type="caution">
    <text evidence="6">Lacks conserved residue(s) required for the propagation of feature annotation.</text>
</comment>
<dbReference type="SUPFAM" id="SSF53383">
    <property type="entry name" value="PLP-dependent transferases"/>
    <property type="match status" value="1"/>
</dbReference>
<keyword evidence="4 6" id="KW-0808">Transferase</keyword>
<dbReference type="EC" id="2.1.2.1" evidence="6"/>
<protein>
    <recommendedName>
        <fullName evidence="6">Serine hydroxymethyltransferase</fullName>
        <shortName evidence="6">SHMT</shortName>
        <shortName evidence="6">Serine methylase</shortName>
        <ecNumber evidence="6">2.1.2.1</ecNumber>
    </recommendedName>
</protein>
<reference evidence="9" key="1">
    <citation type="journal article" date="2019" name="Int. J. Syst. Evol. Microbiol.">
        <title>The Global Catalogue of Microorganisms (GCM) 10K type strain sequencing project: providing services to taxonomists for standard genome sequencing and annotation.</title>
        <authorList>
            <consortium name="The Broad Institute Genomics Platform"/>
            <consortium name="The Broad Institute Genome Sequencing Center for Infectious Disease"/>
            <person name="Wu L."/>
            <person name="Ma J."/>
        </authorList>
    </citation>
    <scope>NUCLEOTIDE SEQUENCE [LARGE SCALE GENOMIC DNA]</scope>
    <source>
        <strain evidence="9">JCM 17564</strain>
    </source>
</reference>
<keyword evidence="6" id="KW-0028">Amino-acid biosynthesis</keyword>
<dbReference type="CDD" id="cd00378">
    <property type="entry name" value="SHMT"/>
    <property type="match status" value="1"/>
</dbReference>
<comment type="subcellular location">
    <subcellularLocation>
        <location evidence="6">Cytoplasm</location>
    </subcellularLocation>
</comment>
<dbReference type="InterPro" id="IPR001085">
    <property type="entry name" value="Ser_HO-MeTrfase"/>
</dbReference>
<comment type="catalytic activity">
    <reaction evidence="6">
        <text>(6R)-5,10-methylene-5,6,7,8-tetrahydrofolate + glycine + H2O = (6S)-5,6,7,8-tetrahydrofolate + L-serine</text>
        <dbReference type="Rhea" id="RHEA:15481"/>
        <dbReference type="ChEBI" id="CHEBI:15377"/>
        <dbReference type="ChEBI" id="CHEBI:15636"/>
        <dbReference type="ChEBI" id="CHEBI:33384"/>
        <dbReference type="ChEBI" id="CHEBI:57305"/>
        <dbReference type="ChEBI" id="CHEBI:57453"/>
        <dbReference type="EC" id="2.1.2.1"/>
    </reaction>
</comment>
<comment type="similarity">
    <text evidence="2 6">Belongs to the SHMT family.</text>
</comment>
<evidence type="ECO:0000256" key="5">
    <source>
        <dbReference type="ARBA" id="ARBA00022898"/>
    </source>
</evidence>
<dbReference type="InterPro" id="IPR039429">
    <property type="entry name" value="SHMT-like_dom"/>
</dbReference>
<dbReference type="Proteomes" id="UP001424459">
    <property type="component" value="Unassembled WGS sequence"/>
</dbReference>
<comment type="function">
    <text evidence="6">Catalyzes the reversible interconversion of serine and glycine with tetrahydrofolate (THF) serving as the one-carbon carrier. This reaction serves as the major source of one-carbon groups required for the biosynthesis of purines, thymidylate, methionine, and other important biomolecules. Also exhibits THF-independent aldolase activity toward beta-hydroxyamino acids, producing glycine and aldehydes, via a retro-aldol mechanism.</text>
</comment>
<dbReference type="InterPro" id="IPR015422">
    <property type="entry name" value="PyrdxlP-dep_Trfase_small"/>
</dbReference>
<feature type="modified residue" description="N6-(pyridoxal phosphate)lysine" evidence="6">
    <location>
        <position position="242"/>
    </location>
</feature>
<evidence type="ECO:0000256" key="1">
    <source>
        <dbReference type="ARBA" id="ARBA00001933"/>
    </source>
</evidence>
<feature type="binding site" evidence="6">
    <location>
        <begin position="137"/>
        <end position="139"/>
    </location>
    <ligand>
        <name>(6S)-5,6,7,8-tetrahydrofolate</name>
        <dbReference type="ChEBI" id="CHEBI:57453"/>
    </ligand>
</feature>
<dbReference type="PANTHER" id="PTHR11680:SF35">
    <property type="entry name" value="SERINE HYDROXYMETHYLTRANSFERASE 1"/>
    <property type="match status" value="1"/>
</dbReference>
<feature type="domain" description="Serine hydroxymethyltransferase-like" evidence="7">
    <location>
        <begin position="20"/>
        <end position="397"/>
    </location>
</feature>
<comment type="cofactor">
    <cofactor evidence="1 6">
        <name>pyridoxal 5'-phosphate</name>
        <dbReference type="ChEBI" id="CHEBI:597326"/>
    </cofactor>
</comment>
<dbReference type="PROSITE" id="PS00096">
    <property type="entry name" value="SHMT"/>
    <property type="match status" value="1"/>
</dbReference>
<keyword evidence="9" id="KW-1185">Reference proteome</keyword>
<dbReference type="InterPro" id="IPR049943">
    <property type="entry name" value="Ser_HO-MeTrfase-like"/>
</dbReference>
<dbReference type="Pfam" id="PF00464">
    <property type="entry name" value="SHMT"/>
    <property type="match status" value="1"/>
</dbReference>
<feature type="binding site" evidence="6">
    <location>
        <position position="257"/>
    </location>
    <ligand>
        <name>(6S)-5,6,7,8-tetrahydrofolate</name>
        <dbReference type="ChEBI" id="CHEBI:57453"/>
    </ligand>
</feature>
<dbReference type="HAMAP" id="MF_00051">
    <property type="entry name" value="SHMT"/>
    <property type="match status" value="1"/>
</dbReference>
<comment type="subunit">
    <text evidence="6">Homodimer.</text>
</comment>
<evidence type="ECO:0000313" key="8">
    <source>
        <dbReference type="EMBL" id="GAA4036803.1"/>
    </source>
</evidence>
<evidence type="ECO:0000313" key="9">
    <source>
        <dbReference type="Proteomes" id="UP001424459"/>
    </source>
</evidence>
<dbReference type="NCBIfam" id="NF000586">
    <property type="entry name" value="PRK00011.1"/>
    <property type="match status" value="1"/>
</dbReference>
<comment type="pathway">
    <text evidence="6">Amino-acid biosynthesis; glycine biosynthesis; glycine from L-serine: step 1/1.</text>
</comment>
<keyword evidence="6" id="KW-0963">Cytoplasm</keyword>
<comment type="caution">
    <text evidence="8">The sequence shown here is derived from an EMBL/GenBank/DDBJ whole genome shotgun (WGS) entry which is preliminary data.</text>
</comment>
<feature type="binding site" evidence="6">
    <location>
        <position position="133"/>
    </location>
    <ligand>
        <name>(6S)-5,6,7,8-tetrahydrofolate</name>
        <dbReference type="ChEBI" id="CHEBI:57453"/>
    </ligand>
</feature>
<name>A0ABP7U698_9SPHN</name>
<dbReference type="EMBL" id="BAABBR010000001">
    <property type="protein sequence ID" value="GAA4036803.1"/>
    <property type="molecule type" value="Genomic_DNA"/>
</dbReference>
<dbReference type="InterPro" id="IPR015421">
    <property type="entry name" value="PyrdxlP-dep_Trfase_major"/>
</dbReference>
<dbReference type="InterPro" id="IPR015424">
    <property type="entry name" value="PyrdxlP-dep_Trfase"/>
</dbReference>
<keyword evidence="3 6" id="KW-0554">One-carbon metabolism</keyword>